<evidence type="ECO:0000313" key="1">
    <source>
        <dbReference type="EMBL" id="AUX40928.1"/>
    </source>
</evidence>
<dbReference type="AlphaFoldDB" id="A0A2L0ENQ6"/>
<accession>A0A2L0ENQ6</accession>
<protein>
    <submittedName>
        <fullName evidence="1">Uncharacterized protein</fullName>
    </submittedName>
</protein>
<dbReference type="Proteomes" id="UP000238348">
    <property type="component" value="Chromosome"/>
</dbReference>
<gene>
    <name evidence="1" type="ORF">SOCE26_023300</name>
</gene>
<dbReference type="EMBL" id="CP012673">
    <property type="protein sequence ID" value="AUX40928.1"/>
    <property type="molecule type" value="Genomic_DNA"/>
</dbReference>
<sequence>MLNNGAATDDRLADARDAVTELEGADGSLHPSISEQALALEQAFDANNPDELESACLRALAIVWADPAKLELLRSDPRHFLRQFCDYELPRTIHLLIRDVPEGHSAERHPRDLVARRDASRLSKAEFTLYIPPRPALAEQAVALAELSGPSGALAFTC</sequence>
<evidence type="ECO:0000313" key="2">
    <source>
        <dbReference type="Proteomes" id="UP000238348"/>
    </source>
</evidence>
<reference evidence="1 2" key="1">
    <citation type="submission" date="2015-09" db="EMBL/GenBank/DDBJ databases">
        <title>Sorangium comparison.</title>
        <authorList>
            <person name="Zaburannyi N."/>
            <person name="Bunk B."/>
            <person name="Overmann J."/>
            <person name="Mueller R."/>
        </authorList>
    </citation>
    <scope>NUCLEOTIDE SEQUENCE [LARGE SCALE GENOMIC DNA]</scope>
    <source>
        <strain evidence="1 2">So ce26</strain>
    </source>
</reference>
<proteinExistence type="predicted"/>
<organism evidence="1 2">
    <name type="scientific">Sorangium cellulosum</name>
    <name type="common">Polyangium cellulosum</name>
    <dbReference type="NCBI Taxonomy" id="56"/>
    <lineage>
        <taxon>Bacteria</taxon>
        <taxon>Pseudomonadati</taxon>
        <taxon>Myxococcota</taxon>
        <taxon>Polyangia</taxon>
        <taxon>Polyangiales</taxon>
        <taxon>Polyangiaceae</taxon>
        <taxon>Sorangium</taxon>
    </lineage>
</organism>
<name>A0A2L0ENQ6_SORCE</name>